<dbReference type="InterPro" id="IPR012336">
    <property type="entry name" value="Thioredoxin-like_fold"/>
</dbReference>
<keyword evidence="3" id="KW-1185">Reference proteome</keyword>
<dbReference type="RefSeq" id="WP_289455734.1">
    <property type="nucleotide sequence ID" value="NZ_JAUCGQ010000001.1"/>
</dbReference>
<dbReference type="CDD" id="cd02947">
    <property type="entry name" value="TRX_family"/>
    <property type="match status" value="1"/>
</dbReference>
<organism evidence="2 3">
    <name type="scientific">Cellulomonas alba</name>
    <dbReference type="NCBI Taxonomy" id="3053467"/>
    <lineage>
        <taxon>Bacteria</taxon>
        <taxon>Bacillati</taxon>
        <taxon>Actinomycetota</taxon>
        <taxon>Actinomycetes</taxon>
        <taxon>Micrococcales</taxon>
        <taxon>Cellulomonadaceae</taxon>
        <taxon>Cellulomonas</taxon>
    </lineage>
</organism>
<proteinExistence type="predicted"/>
<accession>A0ABT7SES3</accession>
<comment type="caution">
    <text evidence="2">The sequence shown here is derived from an EMBL/GenBank/DDBJ whole genome shotgun (WGS) entry which is preliminary data.</text>
</comment>
<reference evidence="2 3" key="1">
    <citation type="submission" date="2023-06" db="EMBL/GenBank/DDBJ databases">
        <title>Cellulomonas sp. MW4 Whole genome sequence.</title>
        <authorList>
            <person name="Park S."/>
        </authorList>
    </citation>
    <scope>NUCLEOTIDE SEQUENCE [LARGE SCALE GENOMIC DNA]</scope>
    <source>
        <strain evidence="2 3">MW4</strain>
    </source>
</reference>
<protein>
    <submittedName>
        <fullName evidence="2">Thioredoxin family protein</fullName>
    </submittedName>
</protein>
<evidence type="ECO:0000259" key="1">
    <source>
        <dbReference type="PROSITE" id="PS51352"/>
    </source>
</evidence>
<dbReference type="PROSITE" id="PS51352">
    <property type="entry name" value="THIOREDOXIN_2"/>
    <property type="match status" value="1"/>
</dbReference>
<dbReference type="InterPro" id="IPR013766">
    <property type="entry name" value="Thioredoxin_domain"/>
</dbReference>
<dbReference type="Gene3D" id="3.40.30.10">
    <property type="entry name" value="Glutaredoxin"/>
    <property type="match status" value="1"/>
</dbReference>
<dbReference type="SUPFAM" id="SSF52833">
    <property type="entry name" value="Thioredoxin-like"/>
    <property type="match status" value="1"/>
</dbReference>
<sequence>MVRVLLLVVVLAAATGLGLWWRARNGRYAAVDASLLRRDAGTPDDDGRTDRLTADDLGAELGTRATFVQLSSEVCAPCRRTHSVLAGLVADRPDAVHVDLDVEEHLDLVRRFQVLRTPTTLVLDAQGTVVGRLSGATDRRHALAALDAVPGSCTDGVAAR</sequence>
<evidence type="ECO:0000313" key="3">
    <source>
        <dbReference type="Proteomes" id="UP001529338"/>
    </source>
</evidence>
<feature type="domain" description="Thioredoxin" evidence="1">
    <location>
        <begin position="31"/>
        <end position="151"/>
    </location>
</feature>
<dbReference type="Pfam" id="PF13098">
    <property type="entry name" value="Thioredoxin_2"/>
    <property type="match status" value="1"/>
</dbReference>
<gene>
    <name evidence="2" type="ORF">QRT04_07100</name>
</gene>
<evidence type="ECO:0000313" key="2">
    <source>
        <dbReference type="EMBL" id="MDM7854693.1"/>
    </source>
</evidence>
<dbReference type="InterPro" id="IPR036249">
    <property type="entry name" value="Thioredoxin-like_sf"/>
</dbReference>
<name>A0ABT7SES3_9CELL</name>
<dbReference type="EMBL" id="JAUCGQ010000001">
    <property type="protein sequence ID" value="MDM7854693.1"/>
    <property type="molecule type" value="Genomic_DNA"/>
</dbReference>
<dbReference type="Proteomes" id="UP001529338">
    <property type="component" value="Unassembled WGS sequence"/>
</dbReference>